<feature type="transmembrane region" description="Helical" evidence="8">
    <location>
        <begin position="373"/>
        <end position="392"/>
    </location>
</feature>
<evidence type="ECO:0000256" key="5">
    <source>
        <dbReference type="ARBA" id="ARBA00022989"/>
    </source>
</evidence>
<feature type="transmembrane region" description="Helical" evidence="8">
    <location>
        <begin position="157"/>
        <end position="185"/>
    </location>
</feature>
<evidence type="ECO:0000256" key="2">
    <source>
        <dbReference type="ARBA" id="ARBA00022448"/>
    </source>
</evidence>
<feature type="compositionally biased region" description="Acidic residues" evidence="7">
    <location>
        <begin position="412"/>
        <end position="422"/>
    </location>
</feature>
<dbReference type="InterPro" id="IPR010290">
    <property type="entry name" value="TM_effector"/>
</dbReference>
<feature type="transmembrane region" description="Helical" evidence="8">
    <location>
        <begin position="339"/>
        <end position="361"/>
    </location>
</feature>
<dbReference type="RefSeq" id="WP_189077183.1">
    <property type="nucleotide sequence ID" value="NZ_BMMX01000001.1"/>
</dbReference>
<organism evidence="10 11">
    <name type="scientific">Mangrovihabitans endophyticus</name>
    <dbReference type="NCBI Taxonomy" id="1751298"/>
    <lineage>
        <taxon>Bacteria</taxon>
        <taxon>Bacillati</taxon>
        <taxon>Actinomycetota</taxon>
        <taxon>Actinomycetes</taxon>
        <taxon>Micromonosporales</taxon>
        <taxon>Micromonosporaceae</taxon>
        <taxon>Mangrovihabitans</taxon>
    </lineage>
</organism>
<feature type="compositionally biased region" description="Low complexity" evidence="7">
    <location>
        <begin position="400"/>
        <end position="409"/>
    </location>
</feature>
<dbReference type="GO" id="GO:0005886">
    <property type="term" value="C:plasma membrane"/>
    <property type="evidence" value="ECO:0007669"/>
    <property type="project" value="UniProtKB-SubCell"/>
</dbReference>
<feature type="domain" description="Major facilitator superfamily (MFS) profile" evidence="9">
    <location>
        <begin position="1"/>
        <end position="394"/>
    </location>
</feature>
<comment type="caution">
    <text evidence="10">The sequence shown here is derived from an EMBL/GenBank/DDBJ whole genome shotgun (WGS) entry which is preliminary data.</text>
</comment>
<protein>
    <submittedName>
        <fullName evidence="10">MFS transporter</fullName>
    </submittedName>
</protein>
<feature type="transmembrane region" description="Helical" evidence="8">
    <location>
        <begin position="84"/>
        <end position="106"/>
    </location>
</feature>
<reference evidence="10" key="1">
    <citation type="journal article" date="2014" name="Int. J. Syst. Evol. Microbiol.">
        <title>Complete genome sequence of Corynebacterium casei LMG S-19264T (=DSM 44701T), isolated from a smear-ripened cheese.</title>
        <authorList>
            <consortium name="US DOE Joint Genome Institute (JGI-PGF)"/>
            <person name="Walter F."/>
            <person name="Albersmeier A."/>
            <person name="Kalinowski J."/>
            <person name="Ruckert C."/>
        </authorList>
    </citation>
    <scope>NUCLEOTIDE SEQUENCE</scope>
    <source>
        <strain evidence="10">CGMCC 4.7299</strain>
    </source>
</reference>
<feature type="transmembrane region" description="Helical" evidence="8">
    <location>
        <begin position="42"/>
        <end position="63"/>
    </location>
</feature>
<keyword evidence="5 8" id="KW-1133">Transmembrane helix</keyword>
<evidence type="ECO:0000256" key="7">
    <source>
        <dbReference type="SAM" id="MobiDB-lite"/>
    </source>
</evidence>
<evidence type="ECO:0000313" key="10">
    <source>
        <dbReference type="EMBL" id="GGK72651.1"/>
    </source>
</evidence>
<evidence type="ECO:0000256" key="1">
    <source>
        <dbReference type="ARBA" id="ARBA00004651"/>
    </source>
</evidence>
<keyword evidence="4 8" id="KW-0812">Transmembrane</keyword>
<evidence type="ECO:0000256" key="3">
    <source>
        <dbReference type="ARBA" id="ARBA00022475"/>
    </source>
</evidence>
<feature type="transmembrane region" description="Helical" evidence="8">
    <location>
        <begin position="12"/>
        <end position="36"/>
    </location>
</feature>
<dbReference type="CDD" id="cd06173">
    <property type="entry name" value="MFS_MefA_like"/>
    <property type="match status" value="1"/>
</dbReference>
<sequence length="422" mass="43511">MLAVLRIRDFRLLWSSRLVSQLGTWLLTIAVPAYVLELTGSVMATGLTLAAEYLPLLLLGPFAGVLADRWDRRRLMYSTDLFRAVAVSLLLVVDSPGMVWLIYVALFTESAGSVLFRPAAQAHVPALIGTGSALSSANALNSITDGTVRLVGPPLGAALAAFVGIDFVIGADIASYLISALAIALSTRRPLGRDRTDAAISRYRTELHEGLTALRESRIARGLLLISTLFLTANASLSALLVPFGVTRLGGSEQTGFVVSALGVGFLLGGPLIRALLDRTQPRRLLAAGLAGVAAGFITLFSASSLTAAAPAAVAIGVFGSMALVVPQTALQRALPNAVLGRVSSVFFAAEALATLIGAVVGPSTAQAFGIRTVAAAACVVTLAAAALCATLPRVAVPATAAGTGPGPRNTEEEDDPLNPRP</sequence>
<feature type="transmembrane region" description="Helical" evidence="8">
    <location>
        <begin position="223"/>
        <end position="244"/>
    </location>
</feature>
<feature type="transmembrane region" description="Helical" evidence="8">
    <location>
        <begin position="256"/>
        <end position="273"/>
    </location>
</feature>
<evidence type="ECO:0000313" key="11">
    <source>
        <dbReference type="Proteomes" id="UP000656042"/>
    </source>
</evidence>
<feature type="region of interest" description="Disordered" evidence="7">
    <location>
        <begin position="400"/>
        <end position="422"/>
    </location>
</feature>
<feature type="transmembrane region" description="Helical" evidence="8">
    <location>
        <begin position="285"/>
        <end position="303"/>
    </location>
</feature>
<dbReference type="PANTHER" id="PTHR23513:SF6">
    <property type="entry name" value="MAJOR FACILITATOR SUPERFAMILY ASSOCIATED DOMAIN-CONTAINING PROTEIN"/>
    <property type="match status" value="1"/>
</dbReference>
<keyword evidence="3" id="KW-1003">Cell membrane</keyword>
<feature type="transmembrane region" description="Helical" evidence="8">
    <location>
        <begin position="309"/>
        <end position="327"/>
    </location>
</feature>
<dbReference type="SUPFAM" id="SSF103473">
    <property type="entry name" value="MFS general substrate transporter"/>
    <property type="match status" value="1"/>
</dbReference>
<dbReference type="PROSITE" id="PS50850">
    <property type="entry name" value="MFS"/>
    <property type="match status" value="1"/>
</dbReference>
<dbReference type="PANTHER" id="PTHR23513">
    <property type="entry name" value="INTEGRAL MEMBRANE EFFLUX PROTEIN-RELATED"/>
    <property type="match status" value="1"/>
</dbReference>
<dbReference type="EMBL" id="BMMX01000001">
    <property type="protein sequence ID" value="GGK72651.1"/>
    <property type="molecule type" value="Genomic_DNA"/>
</dbReference>
<keyword evidence="2" id="KW-0813">Transport</keyword>
<dbReference type="InterPro" id="IPR036259">
    <property type="entry name" value="MFS_trans_sf"/>
</dbReference>
<dbReference type="Gene3D" id="1.20.1250.20">
    <property type="entry name" value="MFS general substrate transporter like domains"/>
    <property type="match status" value="1"/>
</dbReference>
<dbReference type="Proteomes" id="UP000656042">
    <property type="component" value="Unassembled WGS sequence"/>
</dbReference>
<dbReference type="Pfam" id="PF05977">
    <property type="entry name" value="MFS_3"/>
    <property type="match status" value="1"/>
</dbReference>
<evidence type="ECO:0000256" key="4">
    <source>
        <dbReference type="ARBA" id="ARBA00022692"/>
    </source>
</evidence>
<name>A0A8J3FLF4_9ACTN</name>
<keyword evidence="6 8" id="KW-0472">Membrane</keyword>
<reference evidence="10" key="2">
    <citation type="submission" date="2020-09" db="EMBL/GenBank/DDBJ databases">
        <authorList>
            <person name="Sun Q."/>
            <person name="Zhou Y."/>
        </authorList>
    </citation>
    <scope>NUCLEOTIDE SEQUENCE</scope>
    <source>
        <strain evidence="10">CGMCC 4.7299</strain>
    </source>
</reference>
<gene>
    <name evidence="10" type="ORF">GCM10012284_03050</name>
</gene>
<evidence type="ECO:0000259" key="9">
    <source>
        <dbReference type="PROSITE" id="PS50850"/>
    </source>
</evidence>
<comment type="subcellular location">
    <subcellularLocation>
        <location evidence="1">Cell membrane</location>
        <topology evidence="1">Multi-pass membrane protein</topology>
    </subcellularLocation>
</comment>
<evidence type="ECO:0000256" key="6">
    <source>
        <dbReference type="ARBA" id="ARBA00023136"/>
    </source>
</evidence>
<evidence type="ECO:0000256" key="8">
    <source>
        <dbReference type="SAM" id="Phobius"/>
    </source>
</evidence>
<accession>A0A8J3FLF4</accession>
<dbReference type="GO" id="GO:0022857">
    <property type="term" value="F:transmembrane transporter activity"/>
    <property type="evidence" value="ECO:0007669"/>
    <property type="project" value="InterPro"/>
</dbReference>
<keyword evidence="11" id="KW-1185">Reference proteome</keyword>
<dbReference type="InterPro" id="IPR020846">
    <property type="entry name" value="MFS_dom"/>
</dbReference>
<proteinExistence type="predicted"/>
<dbReference type="AlphaFoldDB" id="A0A8J3FLF4"/>